<feature type="region of interest" description="Disordered" evidence="1">
    <location>
        <begin position="1"/>
        <end position="58"/>
    </location>
</feature>
<proteinExistence type="predicted"/>
<sequence>RTGRRSHVEATGVFRPSTSPKPCPSLLHLQDLKSPLMESADEREVNNLKNVEGKAGHD</sequence>
<dbReference type="HOGENOM" id="CLU_2984522_0_0_1"/>
<evidence type="ECO:0000313" key="3">
    <source>
        <dbReference type="Proteomes" id="UP000054477"/>
    </source>
</evidence>
<dbReference type="Proteomes" id="UP000054477">
    <property type="component" value="Unassembled WGS sequence"/>
</dbReference>
<feature type="compositionally biased region" description="Basic and acidic residues" evidence="1">
    <location>
        <begin position="40"/>
        <end position="58"/>
    </location>
</feature>
<dbReference type="EMBL" id="KN838554">
    <property type="protein sequence ID" value="KIK06266.1"/>
    <property type="molecule type" value="Genomic_DNA"/>
</dbReference>
<accession>A0A0C9XMD8</accession>
<evidence type="ECO:0000313" key="2">
    <source>
        <dbReference type="EMBL" id="KIK06266.1"/>
    </source>
</evidence>
<feature type="non-terminal residue" evidence="2">
    <location>
        <position position="1"/>
    </location>
</feature>
<evidence type="ECO:0000256" key="1">
    <source>
        <dbReference type="SAM" id="MobiDB-lite"/>
    </source>
</evidence>
<reference evidence="2 3" key="1">
    <citation type="submission" date="2014-04" db="EMBL/GenBank/DDBJ databases">
        <authorList>
            <consortium name="DOE Joint Genome Institute"/>
            <person name="Kuo A."/>
            <person name="Kohler A."/>
            <person name="Nagy L.G."/>
            <person name="Floudas D."/>
            <person name="Copeland A."/>
            <person name="Barry K.W."/>
            <person name="Cichocki N."/>
            <person name="Veneault-Fourrey C."/>
            <person name="LaButti K."/>
            <person name="Lindquist E.A."/>
            <person name="Lipzen A."/>
            <person name="Lundell T."/>
            <person name="Morin E."/>
            <person name="Murat C."/>
            <person name="Sun H."/>
            <person name="Tunlid A."/>
            <person name="Henrissat B."/>
            <person name="Grigoriev I.V."/>
            <person name="Hibbett D.S."/>
            <person name="Martin F."/>
            <person name="Nordberg H.P."/>
            <person name="Cantor M.N."/>
            <person name="Hua S.X."/>
        </authorList>
    </citation>
    <scope>NUCLEOTIDE SEQUENCE [LARGE SCALE GENOMIC DNA]</scope>
    <source>
        <strain evidence="2 3">LaAM-08-1</strain>
    </source>
</reference>
<reference evidence="3" key="2">
    <citation type="submission" date="2015-01" db="EMBL/GenBank/DDBJ databases">
        <title>Evolutionary Origins and Diversification of the Mycorrhizal Mutualists.</title>
        <authorList>
            <consortium name="DOE Joint Genome Institute"/>
            <consortium name="Mycorrhizal Genomics Consortium"/>
            <person name="Kohler A."/>
            <person name="Kuo A."/>
            <person name="Nagy L.G."/>
            <person name="Floudas D."/>
            <person name="Copeland A."/>
            <person name="Barry K.W."/>
            <person name="Cichocki N."/>
            <person name="Veneault-Fourrey C."/>
            <person name="LaButti K."/>
            <person name="Lindquist E.A."/>
            <person name="Lipzen A."/>
            <person name="Lundell T."/>
            <person name="Morin E."/>
            <person name="Murat C."/>
            <person name="Riley R."/>
            <person name="Ohm R."/>
            <person name="Sun H."/>
            <person name="Tunlid A."/>
            <person name="Henrissat B."/>
            <person name="Grigoriev I.V."/>
            <person name="Hibbett D.S."/>
            <person name="Martin F."/>
        </authorList>
    </citation>
    <scope>NUCLEOTIDE SEQUENCE [LARGE SCALE GENOMIC DNA]</scope>
    <source>
        <strain evidence="3">LaAM-08-1</strain>
    </source>
</reference>
<gene>
    <name evidence="2" type="ORF">K443DRAFT_89880</name>
</gene>
<keyword evidence="3" id="KW-1185">Reference proteome</keyword>
<protein>
    <submittedName>
        <fullName evidence="2">Uncharacterized protein</fullName>
    </submittedName>
</protein>
<organism evidence="2 3">
    <name type="scientific">Laccaria amethystina LaAM-08-1</name>
    <dbReference type="NCBI Taxonomy" id="1095629"/>
    <lineage>
        <taxon>Eukaryota</taxon>
        <taxon>Fungi</taxon>
        <taxon>Dikarya</taxon>
        <taxon>Basidiomycota</taxon>
        <taxon>Agaricomycotina</taxon>
        <taxon>Agaricomycetes</taxon>
        <taxon>Agaricomycetidae</taxon>
        <taxon>Agaricales</taxon>
        <taxon>Agaricineae</taxon>
        <taxon>Hydnangiaceae</taxon>
        <taxon>Laccaria</taxon>
    </lineage>
</organism>
<dbReference type="AlphaFoldDB" id="A0A0C9XMD8"/>
<name>A0A0C9XMD8_9AGAR</name>
<dbReference type="OrthoDB" id="3105145at2759"/>